<evidence type="ECO:0000313" key="10">
    <source>
        <dbReference type="EMBL" id="MDW0108871.1"/>
    </source>
</evidence>
<evidence type="ECO:0000256" key="6">
    <source>
        <dbReference type="ARBA" id="ARBA00023136"/>
    </source>
</evidence>
<dbReference type="PANTHER" id="PTHR32309:SF13">
    <property type="entry name" value="FERRIC ENTEROBACTIN TRANSPORT PROTEIN FEPE"/>
    <property type="match status" value="1"/>
</dbReference>
<organism evidence="10 11">
    <name type="scientific">Sporosarcina aquimarina</name>
    <dbReference type="NCBI Taxonomy" id="114975"/>
    <lineage>
        <taxon>Bacteria</taxon>
        <taxon>Bacillati</taxon>
        <taxon>Bacillota</taxon>
        <taxon>Bacilli</taxon>
        <taxon>Bacillales</taxon>
        <taxon>Caryophanaceae</taxon>
        <taxon>Sporosarcina</taxon>
    </lineage>
</organism>
<comment type="subcellular location">
    <subcellularLocation>
        <location evidence="1">Cell membrane</location>
        <topology evidence="1">Multi-pass membrane protein</topology>
    </subcellularLocation>
</comment>
<sequence>MEETISLPELFNILKKWFFMILMMMIFAVTIVGVVSYLVLTPVYQASTQILVSQDKVEQQPFNSQDIQTNLQLINTYNVIIKSPAILSIVFKKLDMDTTPAALTSKITVDSAQNSQVINISVTDTEPFKAVDIANTTVEVFKEEIQKLMKVDNVNILSPAEMAENPTPVKPNPKLNMAIAAVVGLMIGVGIAFLLEYLDTTIKGEQDVEELLELPILGLVSPISEKEMPTQASRQRRKKR</sequence>
<dbReference type="InterPro" id="IPR032807">
    <property type="entry name" value="GNVR"/>
</dbReference>
<dbReference type="InterPro" id="IPR003856">
    <property type="entry name" value="LPS_length_determ_N"/>
</dbReference>
<accession>A0ABU4FVX9</accession>
<evidence type="ECO:0000256" key="1">
    <source>
        <dbReference type="ARBA" id="ARBA00004651"/>
    </source>
</evidence>
<name>A0ABU4FVX9_9BACL</name>
<evidence type="ECO:0000256" key="5">
    <source>
        <dbReference type="ARBA" id="ARBA00022989"/>
    </source>
</evidence>
<keyword evidence="3" id="KW-1003">Cell membrane</keyword>
<evidence type="ECO:0000256" key="7">
    <source>
        <dbReference type="SAM" id="Phobius"/>
    </source>
</evidence>
<dbReference type="EMBL" id="JAUBDH010000001">
    <property type="protein sequence ID" value="MDW0108871.1"/>
    <property type="molecule type" value="Genomic_DNA"/>
</dbReference>
<dbReference type="RefSeq" id="WP_317934162.1">
    <property type="nucleotide sequence ID" value="NZ_JAUBDH010000001.1"/>
</dbReference>
<feature type="domain" description="Polysaccharide chain length determinant N-terminal" evidence="8">
    <location>
        <begin position="3"/>
        <end position="94"/>
    </location>
</feature>
<comment type="similarity">
    <text evidence="2">Belongs to the CpsC/CapA family.</text>
</comment>
<protein>
    <submittedName>
        <fullName evidence="10">Wzz/FepE/Etk N-terminal domain-containing protein</fullName>
    </submittedName>
</protein>
<keyword evidence="4 7" id="KW-0812">Transmembrane</keyword>
<feature type="transmembrane region" description="Helical" evidence="7">
    <location>
        <begin position="17"/>
        <end position="40"/>
    </location>
</feature>
<feature type="transmembrane region" description="Helical" evidence="7">
    <location>
        <begin position="175"/>
        <end position="195"/>
    </location>
</feature>
<dbReference type="Proteomes" id="UP001280629">
    <property type="component" value="Unassembled WGS sequence"/>
</dbReference>
<dbReference type="PANTHER" id="PTHR32309">
    <property type="entry name" value="TYROSINE-PROTEIN KINASE"/>
    <property type="match status" value="1"/>
</dbReference>
<evidence type="ECO:0000256" key="4">
    <source>
        <dbReference type="ARBA" id="ARBA00022692"/>
    </source>
</evidence>
<evidence type="ECO:0000259" key="9">
    <source>
        <dbReference type="Pfam" id="PF13807"/>
    </source>
</evidence>
<keyword evidence="5 7" id="KW-1133">Transmembrane helix</keyword>
<dbReference type="Pfam" id="PF02706">
    <property type="entry name" value="Wzz"/>
    <property type="match status" value="1"/>
</dbReference>
<gene>
    <name evidence="10" type="ORF">QT716_02280</name>
</gene>
<comment type="caution">
    <text evidence="10">The sequence shown here is derived from an EMBL/GenBank/DDBJ whole genome shotgun (WGS) entry which is preliminary data.</text>
</comment>
<dbReference type="Pfam" id="PF13807">
    <property type="entry name" value="GNVR"/>
    <property type="match status" value="1"/>
</dbReference>
<evidence type="ECO:0000313" key="11">
    <source>
        <dbReference type="Proteomes" id="UP001280629"/>
    </source>
</evidence>
<keyword evidence="11" id="KW-1185">Reference proteome</keyword>
<evidence type="ECO:0000256" key="3">
    <source>
        <dbReference type="ARBA" id="ARBA00022475"/>
    </source>
</evidence>
<evidence type="ECO:0000259" key="8">
    <source>
        <dbReference type="Pfam" id="PF02706"/>
    </source>
</evidence>
<feature type="domain" description="Tyrosine-protein kinase G-rich" evidence="9">
    <location>
        <begin position="142"/>
        <end position="194"/>
    </location>
</feature>
<evidence type="ECO:0000256" key="2">
    <source>
        <dbReference type="ARBA" id="ARBA00006683"/>
    </source>
</evidence>
<reference evidence="10 11" key="1">
    <citation type="submission" date="2023-06" db="EMBL/GenBank/DDBJ databases">
        <title>Sporosarcina sp. nov., isolated from Korean traditional fermented seafood 'Jeotgal'.</title>
        <authorList>
            <person name="Yang A.-I."/>
            <person name="Shin N.-R."/>
        </authorList>
    </citation>
    <scope>NUCLEOTIDE SEQUENCE [LARGE SCALE GENOMIC DNA]</scope>
    <source>
        <strain evidence="10 11">KCTC3840</strain>
    </source>
</reference>
<dbReference type="InterPro" id="IPR050445">
    <property type="entry name" value="Bact_polysacc_biosynth/exp"/>
</dbReference>
<keyword evidence="6 7" id="KW-0472">Membrane</keyword>
<proteinExistence type="inferred from homology"/>